<name>A0A7W9AEM4_9SPHN</name>
<feature type="domain" description="JmjC" evidence="1">
    <location>
        <begin position="190"/>
        <end position="340"/>
    </location>
</feature>
<dbReference type="InterPro" id="IPR003347">
    <property type="entry name" value="JmjC_dom"/>
</dbReference>
<dbReference type="PROSITE" id="PS51184">
    <property type="entry name" value="JMJC"/>
    <property type="match status" value="1"/>
</dbReference>
<dbReference type="PANTHER" id="PTHR12461:SF105">
    <property type="entry name" value="HYPOXIA-INDUCIBLE FACTOR 1-ALPHA INHIBITOR"/>
    <property type="match status" value="1"/>
</dbReference>
<sequence>MASGKHKFARNAAPTINDDLRLRIAEDLLLGADRDLVIQRLASMGISGQLAQSEVERAEKSPYFKAAGRLSARLKKRDWLLANQAKLAMGVTEVPRRHKLAAADFFRDFYHAHRPVLLSGLIDHWPAREKWSLDHLHAQHGFALIRAQWERERDPDYEVNSTAHGETRPFAEFLARLRTPNNDVYMTANNHDHNRQALAALWEDVGGIPGYLSDEPGRDGFLWIGPKGTITPWHHDLTNNLLLQISGTKRVLLAASHDIALMRNSRHCFSDWGGEALPPGPATGQRPAILSVDIAPGDILFIPVGWWHHVEALDVTIGMSFTNFAADNDFYSHYDSYGAH</sequence>
<dbReference type="EMBL" id="JACIJC010000001">
    <property type="protein sequence ID" value="MBB5684039.1"/>
    <property type="molecule type" value="Genomic_DNA"/>
</dbReference>
<evidence type="ECO:0000259" key="1">
    <source>
        <dbReference type="PROSITE" id="PS51184"/>
    </source>
</evidence>
<proteinExistence type="predicted"/>
<dbReference type="AlphaFoldDB" id="A0A7W9AEM4"/>
<accession>A0A7W9AEM4</accession>
<dbReference type="PANTHER" id="PTHR12461">
    <property type="entry name" value="HYPOXIA-INDUCIBLE FACTOR 1 ALPHA INHIBITOR-RELATED"/>
    <property type="match status" value="1"/>
</dbReference>
<dbReference type="Pfam" id="PF13621">
    <property type="entry name" value="Cupin_8"/>
    <property type="match status" value="1"/>
</dbReference>
<reference evidence="2 3" key="1">
    <citation type="submission" date="2020-08" db="EMBL/GenBank/DDBJ databases">
        <title>Genomic Encyclopedia of Type Strains, Phase IV (KMG-IV): sequencing the most valuable type-strain genomes for metagenomic binning, comparative biology and taxonomic classification.</title>
        <authorList>
            <person name="Goeker M."/>
        </authorList>
    </citation>
    <scope>NUCLEOTIDE SEQUENCE [LARGE SCALE GENOMIC DNA]</scope>
    <source>
        <strain evidence="2 3">DSM 25079</strain>
    </source>
</reference>
<dbReference type="RefSeq" id="WP_184014255.1">
    <property type="nucleotide sequence ID" value="NZ_JACIJC010000001.1"/>
</dbReference>
<dbReference type="SUPFAM" id="SSF51197">
    <property type="entry name" value="Clavaminate synthase-like"/>
    <property type="match status" value="1"/>
</dbReference>
<evidence type="ECO:0000313" key="3">
    <source>
        <dbReference type="Proteomes" id="UP000549617"/>
    </source>
</evidence>
<keyword evidence="3" id="KW-1185">Reference proteome</keyword>
<gene>
    <name evidence="2" type="ORF">FHS49_000030</name>
</gene>
<dbReference type="SMART" id="SM00558">
    <property type="entry name" value="JmjC"/>
    <property type="match status" value="1"/>
</dbReference>
<organism evidence="2 3">
    <name type="scientific">Sphingobium boeckii</name>
    <dbReference type="NCBI Taxonomy" id="1082345"/>
    <lineage>
        <taxon>Bacteria</taxon>
        <taxon>Pseudomonadati</taxon>
        <taxon>Pseudomonadota</taxon>
        <taxon>Alphaproteobacteria</taxon>
        <taxon>Sphingomonadales</taxon>
        <taxon>Sphingomonadaceae</taxon>
        <taxon>Sphingobium</taxon>
    </lineage>
</organism>
<dbReference type="Proteomes" id="UP000549617">
    <property type="component" value="Unassembled WGS sequence"/>
</dbReference>
<dbReference type="Gene3D" id="2.60.120.650">
    <property type="entry name" value="Cupin"/>
    <property type="match status" value="1"/>
</dbReference>
<protein>
    <recommendedName>
        <fullName evidence="1">JmjC domain-containing protein</fullName>
    </recommendedName>
</protein>
<comment type="caution">
    <text evidence="2">The sequence shown here is derived from an EMBL/GenBank/DDBJ whole genome shotgun (WGS) entry which is preliminary data.</text>
</comment>
<dbReference type="InterPro" id="IPR041667">
    <property type="entry name" value="Cupin_8"/>
</dbReference>
<evidence type="ECO:0000313" key="2">
    <source>
        <dbReference type="EMBL" id="MBB5684039.1"/>
    </source>
</evidence>